<dbReference type="Proteomes" id="UP000018466">
    <property type="component" value="Unassembled WGS sequence"/>
</dbReference>
<evidence type="ECO:0000313" key="4">
    <source>
        <dbReference type="Proteomes" id="UP000018466"/>
    </source>
</evidence>
<evidence type="ECO:0000313" key="3">
    <source>
        <dbReference type="EMBL" id="EHO16602.1"/>
    </source>
</evidence>
<dbReference type="GeneID" id="86941058"/>
<dbReference type="EMBL" id="AGEL01000007">
    <property type="protein sequence ID" value="EHO16602.1"/>
    <property type="molecule type" value="Genomic_DNA"/>
</dbReference>
<proteinExistence type="inferred from homology"/>
<dbReference type="InterPro" id="IPR008681">
    <property type="entry name" value="Neg-reg_MecA"/>
</dbReference>
<dbReference type="PANTHER" id="PTHR39161:SF1">
    <property type="entry name" value="ADAPTER PROTEIN MECA 1"/>
    <property type="match status" value="1"/>
</dbReference>
<evidence type="ECO:0000256" key="1">
    <source>
        <dbReference type="ARBA" id="ARBA00005397"/>
    </source>
</evidence>
<comment type="similarity">
    <text evidence="1">Belongs to the MecA family.</text>
</comment>
<feature type="compositionally biased region" description="Acidic residues" evidence="2">
    <location>
        <begin position="114"/>
        <end position="126"/>
    </location>
</feature>
<dbReference type="Pfam" id="PF05389">
    <property type="entry name" value="MecA"/>
    <property type="match status" value="1"/>
</dbReference>
<name>A0AA37DG45_9FIRM</name>
<gene>
    <name evidence="3" type="ORF">HMPREF9623_01301</name>
</gene>
<protein>
    <submittedName>
        <fullName evidence="3">Uncharacterized protein</fullName>
    </submittedName>
</protein>
<comment type="caution">
    <text evidence="3">The sequence shown here is derived from an EMBL/GenBank/DDBJ whole genome shotgun (WGS) entry which is preliminary data.</text>
</comment>
<reference evidence="3 4" key="1">
    <citation type="submission" date="2011-10" db="EMBL/GenBank/DDBJ databases">
        <title>The Genome Sequence of Lachnospiraceae bacterium ACC2.</title>
        <authorList>
            <consortium name="The Broad Institute Genome Sequencing Platform"/>
            <person name="Earl A."/>
            <person name="Ward D."/>
            <person name="Feldgarden M."/>
            <person name="Gevers D."/>
            <person name="Sizova M."/>
            <person name="Hazen A."/>
            <person name="Epstein S."/>
            <person name="Young S.K."/>
            <person name="Zeng Q."/>
            <person name="Gargeya S."/>
            <person name="Fitzgerald M."/>
            <person name="Haas B."/>
            <person name="Abouelleil A."/>
            <person name="Alvarado L."/>
            <person name="Arachchi H.M."/>
            <person name="Berlin A."/>
            <person name="Brown A."/>
            <person name="Chapman S.B."/>
            <person name="Chen Z."/>
            <person name="Dunbar C."/>
            <person name="Freedman E."/>
            <person name="Gearin G."/>
            <person name="Goldberg J."/>
            <person name="Griggs A."/>
            <person name="Gujja S."/>
            <person name="Heiman D."/>
            <person name="Howarth C."/>
            <person name="Larson L."/>
            <person name="Lui A."/>
            <person name="MacDonald P.J.P."/>
            <person name="Montmayeur A."/>
            <person name="Murphy C."/>
            <person name="Neiman D."/>
            <person name="Pearson M."/>
            <person name="Priest M."/>
            <person name="Roberts A."/>
            <person name="Saif S."/>
            <person name="Shea T."/>
            <person name="Shenoy N."/>
            <person name="Sisk P."/>
            <person name="Stolte C."/>
            <person name="Sykes S."/>
            <person name="Wortman J."/>
            <person name="Nusbaum C."/>
            <person name="Birren B."/>
        </authorList>
    </citation>
    <scope>NUCLEOTIDE SEQUENCE [LARGE SCALE GENOMIC DNA]</scope>
    <source>
        <strain evidence="3 4">ACC2</strain>
    </source>
</reference>
<dbReference type="Gene3D" id="3.30.70.1950">
    <property type="match status" value="1"/>
</dbReference>
<accession>A0AA37DG45</accession>
<dbReference type="InterPro" id="IPR038471">
    <property type="entry name" value="MecA_C_sf"/>
</dbReference>
<evidence type="ECO:0000256" key="2">
    <source>
        <dbReference type="SAM" id="MobiDB-lite"/>
    </source>
</evidence>
<dbReference type="RefSeq" id="WP_009533134.1">
    <property type="nucleotide sequence ID" value="NZ_JH590863.1"/>
</dbReference>
<feature type="region of interest" description="Disordered" evidence="2">
    <location>
        <begin position="93"/>
        <end position="126"/>
    </location>
</feature>
<sequence>MKLERVSEYQISCTLSGFDLIERDIELNELAYGSKKARRLLREMMQQASSELGFEVDNMPLRVESIPLSDDSIRVLITKVDDPEELDARFSRFVPSTDTEEDEDDQMGFSDFLQDTDERESSFDDDEMDELLRKCASLANEFTSVKLDEKIPEPSEYLVRGFRFPNLDAVITAAHALQDLSTELVAESLYRNPENGRYTLVLRFKRQFSLHIALLCNSLGEYSEPLLLSPARAAFYDEHYERILSKDVLTSLAKL</sequence>
<organism evidence="3 4">
    <name type="scientific">Stomatobaculum longum</name>
    <dbReference type="NCBI Taxonomy" id="796942"/>
    <lineage>
        <taxon>Bacteria</taxon>
        <taxon>Bacillati</taxon>
        <taxon>Bacillota</taxon>
        <taxon>Clostridia</taxon>
        <taxon>Lachnospirales</taxon>
        <taxon>Lachnospiraceae</taxon>
        <taxon>Stomatobaculum</taxon>
    </lineage>
</organism>
<keyword evidence="4" id="KW-1185">Reference proteome</keyword>
<dbReference type="AlphaFoldDB" id="A0AA37DG45"/>
<dbReference type="PANTHER" id="PTHR39161">
    <property type="entry name" value="ADAPTER PROTEIN MECA"/>
    <property type="match status" value="1"/>
</dbReference>